<keyword evidence="4" id="KW-1003">Cell membrane</keyword>
<dbReference type="InterPro" id="IPR004358">
    <property type="entry name" value="Sig_transdc_His_kin-like_C"/>
</dbReference>
<dbReference type="GO" id="GO:0000155">
    <property type="term" value="F:phosphorelay sensor kinase activity"/>
    <property type="evidence" value="ECO:0007669"/>
    <property type="project" value="InterPro"/>
</dbReference>
<evidence type="ECO:0000256" key="4">
    <source>
        <dbReference type="ARBA" id="ARBA00022475"/>
    </source>
</evidence>
<dbReference type="InterPro" id="IPR003661">
    <property type="entry name" value="HisK_dim/P_dom"/>
</dbReference>
<dbReference type="SMART" id="SM00387">
    <property type="entry name" value="HATPase_c"/>
    <property type="match status" value="1"/>
</dbReference>
<name>A0A238IUI4_9RHOB</name>
<accession>A0A238IUI4</accession>
<dbReference type="GO" id="GO:0005524">
    <property type="term" value="F:ATP binding"/>
    <property type="evidence" value="ECO:0007669"/>
    <property type="project" value="UniProtKB-KW"/>
</dbReference>
<evidence type="ECO:0000256" key="14">
    <source>
        <dbReference type="ARBA" id="ARBA00023136"/>
    </source>
</evidence>
<dbReference type="SMART" id="SM00304">
    <property type="entry name" value="HAMP"/>
    <property type="match status" value="1"/>
</dbReference>
<evidence type="ECO:0000256" key="11">
    <source>
        <dbReference type="ARBA" id="ARBA00022840"/>
    </source>
</evidence>
<reference evidence="19" key="1">
    <citation type="submission" date="2017-05" db="EMBL/GenBank/DDBJ databases">
        <authorList>
            <person name="Rodrigo-Torres L."/>
            <person name="Arahal R. D."/>
            <person name="Lucena T."/>
        </authorList>
    </citation>
    <scope>NUCLEOTIDE SEQUENCE [LARGE SCALE GENOMIC DNA]</scope>
    <source>
        <strain evidence="19">CECT 8489</strain>
    </source>
</reference>
<dbReference type="InterPro" id="IPR005467">
    <property type="entry name" value="His_kinase_dom"/>
</dbReference>
<dbReference type="InterPro" id="IPR036890">
    <property type="entry name" value="HATPase_C_sf"/>
</dbReference>
<keyword evidence="11" id="KW-0067">ATP-binding</keyword>
<keyword evidence="5" id="KW-0997">Cell inner membrane</keyword>
<proteinExistence type="predicted"/>
<gene>
    <name evidence="18" type="primary">envZ_1</name>
    <name evidence="18" type="ORF">BOA8489_00147</name>
</gene>
<evidence type="ECO:0000256" key="9">
    <source>
        <dbReference type="ARBA" id="ARBA00022741"/>
    </source>
</evidence>
<dbReference type="InterPro" id="IPR003594">
    <property type="entry name" value="HATPase_dom"/>
</dbReference>
<dbReference type="GO" id="GO:0005886">
    <property type="term" value="C:plasma membrane"/>
    <property type="evidence" value="ECO:0007669"/>
    <property type="project" value="UniProtKB-SubCell"/>
</dbReference>
<keyword evidence="6" id="KW-0597">Phosphoprotein</keyword>
<keyword evidence="9" id="KW-0547">Nucleotide-binding</keyword>
<evidence type="ECO:0000256" key="15">
    <source>
        <dbReference type="SAM" id="Phobius"/>
    </source>
</evidence>
<keyword evidence="8 15" id="KW-0812">Transmembrane</keyword>
<keyword evidence="13" id="KW-0902">Two-component regulatory system</keyword>
<evidence type="ECO:0000259" key="17">
    <source>
        <dbReference type="PROSITE" id="PS50885"/>
    </source>
</evidence>
<evidence type="ECO:0000256" key="6">
    <source>
        <dbReference type="ARBA" id="ARBA00022553"/>
    </source>
</evidence>
<evidence type="ECO:0000256" key="1">
    <source>
        <dbReference type="ARBA" id="ARBA00000085"/>
    </source>
</evidence>
<evidence type="ECO:0000256" key="10">
    <source>
        <dbReference type="ARBA" id="ARBA00022777"/>
    </source>
</evidence>
<evidence type="ECO:0000256" key="7">
    <source>
        <dbReference type="ARBA" id="ARBA00022679"/>
    </source>
</evidence>
<dbReference type="InterPro" id="IPR036097">
    <property type="entry name" value="HisK_dim/P_sf"/>
</dbReference>
<dbReference type="Gene3D" id="1.10.287.130">
    <property type="match status" value="1"/>
</dbReference>
<dbReference type="Pfam" id="PF00672">
    <property type="entry name" value="HAMP"/>
    <property type="match status" value="1"/>
</dbReference>
<keyword evidence="10" id="KW-0418">Kinase</keyword>
<evidence type="ECO:0000256" key="3">
    <source>
        <dbReference type="ARBA" id="ARBA00012438"/>
    </source>
</evidence>
<feature type="domain" description="Histidine kinase" evidence="16">
    <location>
        <begin position="239"/>
        <end position="437"/>
    </location>
</feature>
<dbReference type="CDD" id="cd00082">
    <property type="entry name" value="HisKA"/>
    <property type="match status" value="1"/>
</dbReference>
<keyword evidence="14 15" id="KW-0472">Membrane</keyword>
<dbReference type="SMART" id="SM00388">
    <property type="entry name" value="HisKA"/>
    <property type="match status" value="1"/>
</dbReference>
<dbReference type="CDD" id="cd06225">
    <property type="entry name" value="HAMP"/>
    <property type="match status" value="1"/>
</dbReference>
<dbReference type="AlphaFoldDB" id="A0A238IUI4"/>
<evidence type="ECO:0000256" key="2">
    <source>
        <dbReference type="ARBA" id="ARBA00004429"/>
    </source>
</evidence>
<keyword evidence="7 18" id="KW-0808">Transferase</keyword>
<keyword evidence="12 15" id="KW-1133">Transmembrane helix</keyword>
<dbReference type="EC" id="2.7.13.3" evidence="3"/>
<dbReference type="SUPFAM" id="SSF47384">
    <property type="entry name" value="Homodimeric domain of signal transducing histidine kinase"/>
    <property type="match status" value="1"/>
</dbReference>
<evidence type="ECO:0000256" key="12">
    <source>
        <dbReference type="ARBA" id="ARBA00022989"/>
    </source>
</evidence>
<evidence type="ECO:0000313" key="18">
    <source>
        <dbReference type="EMBL" id="SMX22059.1"/>
    </source>
</evidence>
<dbReference type="PRINTS" id="PR00344">
    <property type="entry name" value="BCTRLSENSOR"/>
</dbReference>
<organism evidence="18 19">
    <name type="scientific">Boseongicola aestuarii</name>
    <dbReference type="NCBI Taxonomy" id="1470561"/>
    <lineage>
        <taxon>Bacteria</taxon>
        <taxon>Pseudomonadati</taxon>
        <taxon>Pseudomonadota</taxon>
        <taxon>Alphaproteobacteria</taxon>
        <taxon>Rhodobacterales</taxon>
        <taxon>Paracoccaceae</taxon>
        <taxon>Boseongicola</taxon>
    </lineage>
</organism>
<dbReference type="Pfam" id="PF02518">
    <property type="entry name" value="HATPase_c"/>
    <property type="match status" value="1"/>
</dbReference>
<dbReference type="Gene3D" id="3.30.565.10">
    <property type="entry name" value="Histidine kinase-like ATPase, C-terminal domain"/>
    <property type="match status" value="1"/>
</dbReference>
<feature type="domain" description="HAMP" evidence="17">
    <location>
        <begin position="180"/>
        <end position="231"/>
    </location>
</feature>
<feature type="transmembrane region" description="Helical" evidence="15">
    <location>
        <begin position="20"/>
        <end position="42"/>
    </location>
</feature>
<dbReference type="OrthoDB" id="9804645at2"/>
<dbReference type="PROSITE" id="PS50885">
    <property type="entry name" value="HAMP"/>
    <property type="match status" value="1"/>
</dbReference>
<dbReference type="RefSeq" id="WP_093972067.1">
    <property type="nucleotide sequence ID" value="NZ_FXXQ01000001.1"/>
</dbReference>
<evidence type="ECO:0000259" key="16">
    <source>
        <dbReference type="PROSITE" id="PS50109"/>
    </source>
</evidence>
<evidence type="ECO:0000256" key="5">
    <source>
        <dbReference type="ARBA" id="ARBA00022519"/>
    </source>
</evidence>
<evidence type="ECO:0000313" key="19">
    <source>
        <dbReference type="Proteomes" id="UP000201838"/>
    </source>
</evidence>
<keyword evidence="19" id="KW-1185">Reference proteome</keyword>
<dbReference type="InterPro" id="IPR050980">
    <property type="entry name" value="2C_sensor_his_kinase"/>
</dbReference>
<dbReference type="PANTHER" id="PTHR44936">
    <property type="entry name" value="SENSOR PROTEIN CREC"/>
    <property type="match status" value="1"/>
</dbReference>
<dbReference type="Proteomes" id="UP000201838">
    <property type="component" value="Unassembled WGS sequence"/>
</dbReference>
<protein>
    <recommendedName>
        <fullName evidence="3">histidine kinase</fullName>
        <ecNumber evidence="3">2.7.13.3</ecNumber>
    </recommendedName>
</protein>
<sequence>MIGTFLKRFMPRSLFGRATLILLVPVGTILLVMSIVFIQRLYENVTRQMTESVANEITLLLSQANEAATPDEAISAARAIAVPLALSVSFLDEELVDQRASFDLSGRVVVATLRARNEDVGAIDFLSQEGSALVALTSIHGALLLEVPRTRVSARNPHQFLVLIGITSMLMIFIALLYLRGQVRPIRRLAAAASAFGKGRSVPYRPAGAAEVRQAGQAFIQMRDRIERQIEQRTLLVSGVSHDLRTPLTRMRLALGMYDGPERDEMVRDVDEMQAMLDAFLDFARSESLGEPERIDPTPLIHAAVEKAVRGGGNVEVGVIEKTEPITLRAPAFDRAIGNLIGNAVRYGKTARVGLSASEHAVSVTVDDDGPGIPPELREAALKPFTRLDQSRNQDAGSGVGLGLAIAGDIARQHGGTIELSQSPELGGLRAAIVLPR</sequence>
<evidence type="ECO:0000256" key="8">
    <source>
        <dbReference type="ARBA" id="ARBA00022692"/>
    </source>
</evidence>
<evidence type="ECO:0000256" key="13">
    <source>
        <dbReference type="ARBA" id="ARBA00023012"/>
    </source>
</evidence>
<comment type="subcellular location">
    <subcellularLocation>
        <location evidence="2">Cell inner membrane</location>
        <topology evidence="2">Multi-pass membrane protein</topology>
    </subcellularLocation>
</comment>
<feature type="transmembrane region" description="Helical" evidence="15">
    <location>
        <begin position="160"/>
        <end position="179"/>
    </location>
</feature>
<dbReference type="InterPro" id="IPR003660">
    <property type="entry name" value="HAMP_dom"/>
</dbReference>
<comment type="catalytic activity">
    <reaction evidence="1">
        <text>ATP + protein L-histidine = ADP + protein N-phospho-L-histidine.</text>
        <dbReference type="EC" id="2.7.13.3"/>
    </reaction>
</comment>
<dbReference type="PANTHER" id="PTHR44936:SF5">
    <property type="entry name" value="SENSOR HISTIDINE KINASE ENVZ"/>
    <property type="match status" value="1"/>
</dbReference>
<dbReference type="EMBL" id="FXXQ01000001">
    <property type="protein sequence ID" value="SMX22059.1"/>
    <property type="molecule type" value="Genomic_DNA"/>
</dbReference>
<dbReference type="SUPFAM" id="SSF55874">
    <property type="entry name" value="ATPase domain of HSP90 chaperone/DNA topoisomerase II/histidine kinase"/>
    <property type="match status" value="1"/>
</dbReference>
<dbReference type="Pfam" id="PF00512">
    <property type="entry name" value="HisKA"/>
    <property type="match status" value="1"/>
</dbReference>
<dbReference type="PROSITE" id="PS50109">
    <property type="entry name" value="HIS_KIN"/>
    <property type="match status" value="1"/>
</dbReference>